<keyword evidence="1" id="KW-1133">Transmembrane helix</keyword>
<dbReference type="Pfam" id="PF20315">
    <property type="entry name" value="DUF6611"/>
    <property type="match status" value="1"/>
</dbReference>
<reference evidence="2 3" key="1">
    <citation type="submission" date="2020-07" db="EMBL/GenBank/DDBJ databases">
        <title>Sequencing the genomes of 1000 actinobacteria strains.</title>
        <authorList>
            <person name="Klenk H.-P."/>
        </authorList>
    </citation>
    <scope>NUCLEOTIDE SEQUENCE [LARGE SCALE GENOMIC DNA]</scope>
    <source>
        <strain evidence="2 3">DSM 23871</strain>
    </source>
</reference>
<gene>
    <name evidence="2" type="ORF">BJ963_002101</name>
</gene>
<name>A0A852T163_9MICO</name>
<accession>A0A852T163</accession>
<proteinExistence type="predicted"/>
<evidence type="ECO:0000313" key="3">
    <source>
        <dbReference type="Proteomes" id="UP000589620"/>
    </source>
</evidence>
<organism evidence="2 3">
    <name type="scientific">Leifsonia soli</name>
    <dbReference type="NCBI Taxonomy" id="582665"/>
    <lineage>
        <taxon>Bacteria</taxon>
        <taxon>Bacillati</taxon>
        <taxon>Actinomycetota</taxon>
        <taxon>Actinomycetes</taxon>
        <taxon>Micrococcales</taxon>
        <taxon>Microbacteriaceae</taxon>
        <taxon>Leifsonia</taxon>
    </lineage>
</organism>
<keyword evidence="1" id="KW-0472">Membrane</keyword>
<feature type="transmembrane region" description="Helical" evidence="1">
    <location>
        <begin position="53"/>
        <end position="69"/>
    </location>
</feature>
<dbReference type="Proteomes" id="UP000589620">
    <property type="component" value="Unassembled WGS sequence"/>
</dbReference>
<dbReference type="EMBL" id="JACCBJ010000001">
    <property type="protein sequence ID" value="NYD74582.1"/>
    <property type="molecule type" value="Genomic_DNA"/>
</dbReference>
<dbReference type="RefSeq" id="WP_179456489.1">
    <property type="nucleotide sequence ID" value="NZ_BAAAPX010000001.1"/>
</dbReference>
<feature type="transmembrane region" description="Helical" evidence="1">
    <location>
        <begin position="75"/>
        <end position="95"/>
    </location>
</feature>
<comment type="caution">
    <text evidence="2">The sequence shown here is derived from an EMBL/GenBank/DDBJ whole genome shotgun (WGS) entry which is preliminary data.</text>
</comment>
<sequence length="172" mass="18943">MKETVRRLLEGRALWGTLDVSPATRRIWQQVRLTVYPPGTTPGQRRLLHLGRSWPSGGAALCLVVLVFLGDQGPVVSVAAAATMYLAGLVVTARLTRDLRARCRRIAVASELVAGEVREFGDVPLLRAAATRLLELEARRRSGLVDPVRYEAEWSEVYDALPAADVSSLERR</sequence>
<keyword evidence="3" id="KW-1185">Reference proteome</keyword>
<evidence type="ECO:0000256" key="1">
    <source>
        <dbReference type="SAM" id="Phobius"/>
    </source>
</evidence>
<dbReference type="InterPro" id="IPR046719">
    <property type="entry name" value="DUF6611"/>
</dbReference>
<evidence type="ECO:0000313" key="2">
    <source>
        <dbReference type="EMBL" id="NYD74582.1"/>
    </source>
</evidence>
<keyword evidence="1" id="KW-0812">Transmembrane</keyword>
<dbReference type="AlphaFoldDB" id="A0A852T163"/>
<protein>
    <submittedName>
        <fullName evidence="2">Uncharacterized protein</fullName>
    </submittedName>
</protein>